<proteinExistence type="predicted"/>
<dbReference type="PANTHER" id="PTHR12280">
    <property type="entry name" value="PANTOTHENATE KINASE"/>
    <property type="match status" value="1"/>
</dbReference>
<sequence>MDQHKTDDNLRYVGGLTRVLAADASISFAAGYAELINTFYSSKEIFLCELISDTSYAYLLWLLWSYKYADLFKEKLEICLDKEDEMDCLVAGSNFLLKAVHTKAFTYMDGQKEFVQIDHDDLYPYMLVNIGSGVSMIKVDGHGKFEQEEPMLVATPFGVCNMPILAFWVVMGLIYDFCKFQQAGK</sequence>
<keyword evidence="1" id="KW-0812">Transmembrane</keyword>
<evidence type="ECO:0000256" key="1">
    <source>
        <dbReference type="SAM" id="Phobius"/>
    </source>
</evidence>
<dbReference type="PANTHER" id="PTHR12280:SF34">
    <property type="entry name" value="PANTOTHENATE KINASE 1"/>
    <property type="match status" value="1"/>
</dbReference>
<dbReference type="SUPFAM" id="SSF53067">
    <property type="entry name" value="Actin-like ATPase domain"/>
    <property type="match status" value="1"/>
</dbReference>
<keyword evidence="1" id="KW-0472">Membrane</keyword>
<dbReference type="GO" id="GO:0004594">
    <property type="term" value="F:pantothenate kinase activity"/>
    <property type="evidence" value="ECO:0007669"/>
    <property type="project" value="TreeGrafter"/>
</dbReference>
<dbReference type="OrthoDB" id="498611at2759"/>
<dbReference type="GO" id="GO:0005829">
    <property type="term" value="C:cytosol"/>
    <property type="evidence" value="ECO:0007669"/>
    <property type="project" value="TreeGrafter"/>
</dbReference>
<dbReference type="Proteomes" id="UP000507245">
    <property type="component" value="Unassembled WGS sequence"/>
</dbReference>
<dbReference type="Pfam" id="PF03630">
    <property type="entry name" value="Fumble"/>
    <property type="match status" value="1"/>
</dbReference>
<dbReference type="GO" id="GO:0005634">
    <property type="term" value="C:nucleus"/>
    <property type="evidence" value="ECO:0007669"/>
    <property type="project" value="TreeGrafter"/>
</dbReference>
<gene>
    <name evidence="2" type="ORF">ORAREDHAP_LOCUS24243</name>
</gene>
<dbReference type="InterPro" id="IPR043129">
    <property type="entry name" value="ATPase_NBD"/>
</dbReference>
<reference evidence="3" key="1">
    <citation type="journal article" date="2020" name="Genome Biol.">
        <title>Gamete binning: chromosome-level and haplotype-resolved genome assembly enabled by high-throughput single-cell sequencing of gamete genomes.</title>
        <authorList>
            <person name="Campoy J.A."/>
            <person name="Sun H."/>
            <person name="Goel M."/>
            <person name="Jiao W.-B."/>
            <person name="Folz-Donahue K."/>
            <person name="Wang N."/>
            <person name="Rubio M."/>
            <person name="Liu C."/>
            <person name="Kukat C."/>
            <person name="Ruiz D."/>
            <person name="Huettel B."/>
            <person name="Schneeberger K."/>
        </authorList>
    </citation>
    <scope>NUCLEOTIDE SEQUENCE [LARGE SCALE GENOMIC DNA]</scope>
    <source>
        <strain evidence="3">cv. Rojo Pasion</strain>
    </source>
</reference>
<protein>
    <submittedName>
        <fullName evidence="2">Uncharacterized protein</fullName>
    </submittedName>
</protein>
<dbReference type="AlphaFoldDB" id="A0A6J5X1G4"/>
<organism evidence="2 3">
    <name type="scientific">Prunus armeniaca</name>
    <name type="common">Apricot</name>
    <name type="synonym">Armeniaca vulgaris</name>
    <dbReference type="NCBI Taxonomy" id="36596"/>
    <lineage>
        <taxon>Eukaryota</taxon>
        <taxon>Viridiplantae</taxon>
        <taxon>Streptophyta</taxon>
        <taxon>Embryophyta</taxon>
        <taxon>Tracheophyta</taxon>
        <taxon>Spermatophyta</taxon>
        <taxon>Magnoliopsida</taxon>
        <taxon>eudicotyledons</taxon>
        <taxon>Gunneridae</taxon>
        <taxon>Pentapetalae</taxon>
        <taxon>rosids</taxon>
        <taxon>fabids</taxon>
        <taxon>Rosales</taxon>
        <taxon>Rosaceae</taxon>
        <taxon>Amygdaloideae</taxon>
        <taxon>Amygdaleae</taxon>
        <taxon>Prunus</taxon>
    </lineage>
</organism>
<accession>A0A6J5X1G4</accession>
<evidence type="ECO:0000313" key="2">
    <source>
        <dbReference type="EMBL" id="CAB4306127.1"/>
    </source>
</evidence>
<feature type="transmembrane region" description="Helical" evidence="1">
    <location>
        <begin position="153"/>
        <end position="175"/>
    </location>
</feature>
<dbReference type="GO" id="GO:0015937">
    <property type="term" value="P:coenzyme A biosynthetic process"/>
    <property type="evidence" value="ECO:0007669"/>
    <property type="project" value="InterPro"/>
</dbReference>
<dbReference type="GO" id="GO:0005524">
    <property type="term" value="F:ATP binding"/>
    <property type="evidence" value="ECO:0007669"/>
    <property type="project" value="InterPro"/>
</dbReference>
<name>A0A6J5X1G4_PRUAR</name>
<keyword evidence="1" id="KW-1133">Transmembrane helix</keyword>
<evidence type="ECO:0000313" key="3">
    <source>
        <dbReference type="Proteomes" id="UP000507245"/>
    </source>
</evidence>
<dbReference type="Gene3D" id="3.30.420.510">
    <property type="match status" value="1"/>
</dbReference>
<dbReference type="InterPro" id="IPR004567">
    <property type="entry name" value="Type_II_PanK"/>
</dbReference>
<keyword evidence="3" id="KW-1185">Reference proteome</keyword>
<dbReference type="EMBL" id="CAEKKB010000004">
    <property type="protein sequence ID" value="CAB4306127.1"/>
    <property type="molecule type" value="Genomic_DNA"/>
</dbReference>